<dbReference type="RefSeq" id="WP_271922899.1">
    <property type="nucleotide sequence ID" value="NZ_JAQNDO010000001.1"/>
</dbReference>
<dbReference type="EMBL" id="JAQNDO010000001">
    <property type="protein sequence ID" value="MDC0745419.1"/>
    <property type="molecule type" value="Genomic_DNA"/>
</dbReference>
<comment type="caution">
    <text evidence="2">The sequence shown here is derived from an EMBL/GenBank/DDBJ whole genome shotgun (WGS) entry which is preliminary data.</text>
</comment>
<reference evidence="2 3" key="1">
    <citation type="submission" date="2022-11" db="EMBL/GenBank/DDBJ databases">
        <title>Minimal conservation of predation-associated metabolite biosynthetic gene clusters underscores biosynthetic potential of Myxococcota including descriptions for ten novel species: Archangium lansinium sp. nov., Myxococcus landrumus sp. nov., Nannocystis bai.</title>
        <authorList>
            <person name="Ahearne A."/>
            <person name="Stevens C."/>
            <person name="Dowd S."/>
        </authorList>
    </citation>
    <scope>NUCLEOTIDE SEQUENCE [LARGE SCALE GENOMIC DNA]</scope>
    <source>
        <strain evidence="2 3">RJM3</strain>
    </source>
</reference>
<name>A0ABT5EVF7_9BACT</name>
<proteinExistence type="predicted"/>
<organism evidence="2 3">
    <name type="scientific">Polyangium mundeleinium</name>
    <dbReference type="NCBI Taxonomy" id="2995306"/>
    <lineage>
        <taxon>Bacteria</taxon>
        <taxon>Pseudomonadati</taxon>
        <taxon>Myxococcota</taxon>
        <taxon>Polyangia</taxon>
        <taxon>Polyangiales</taxon>
        <taxon>Polyangiaceae</taxon>
        <taxon>Polyangium</taxon>
    </lineage>
</organism>
<sequence>MKPISPLRGAVQLALALGGLAAACGGGPRPPVAKATAAEKSIPFRPRPGIEPVDCPMQSNDCASTGPEACEEACGDGAMASCVALAEWHTKHPNEGGKPARGMELLRMTCEKGFARGCLTLAWQKEATADDRARIETRLAAACGRDPMCGCWMYGSGLSFDPRTEARGVETLGEACARGALTACDELAILVDICERDPTRGGFCGRLREAHRLRPPDPPPPQWSQTPLPAALAGCFRVTAPGGPREPKGFGLGTLYCFTDGRAFMKPVGEPWDAWPARWSSTSERSVFRNDAARELMELRPETPEVVLQRGGFSAWLQRLAGPEAEAALAETAALPALEEACARASRCVSALPYGYDAAAPETLRECLATEKGAREMIEGERGKEAAEKACR</sequence>
<evidence type="ECO:0000313" key="3">
    <source>
        <dbReference type="Proteomes" id="UP001221411"/>
    </source>
</evidence>
<evidence type="ECO:0000313" key="2">
    <source>
        <dbReference type="EMBL" id="MDC0745419.1"/>
    </source>
</evidence>
<accession>A0ABT5EVF7</accession>
<protein>
    <recommendedName>
        <fullName evidence="4">Beta-lactamase</fullName>
    </recommendedName>
</protein>
<dbReference type="PROSITE" id="PS51257">
    <property type="entry name" value="PROKAR_LIPOPROTEIN"/>
    <property type="match status" value="1"/>
</dbReference>
<evidence type="ECO:0000256" key="1">
    <source>
        <dbReference type="SAM" id="SignalP"/>
    </source>
</evidence>
<feature type="signal peptide" evidence="1">
    <location>
        <begin position="1"/>
        <end position="21"/>
    </location>
</feature>
<gene>
    <name evidence="2" type="ORF">POL67_29070</name>
</gene>
<feature type="chain" id="PRO_5045564709" description="Beta-lactamase" evidence="1">
    <location>
        <begin position="22"/>
        <end position="392"/>
    </location>
</feature>
<keyword evidence="3" id="KW-1185">Reference proteome</keyword>
<dbReference type="Proteomes" id="UP001221411">
    <property type="component" value="Unassembled WGS sequence"/>
</dbReference>
<keyword evidence="1" id="KW-0732">Signal</keyword>
<evidence type="ECO:0008006" key="4">
    <source>
        <dbReference type="Google" id="ProtNLM"/>
    </source>
</evidence>